<dbReference type="EMBL" id="KT818582">
    <property type="protein sequence ID" value="AOS49627.1"/>
    <property type="molecule type" value="mRNA"/>
</dbReference>
<sequence length="198" mass="22084">METIQTATESMTAASRSYGEEEVLWGKAFKWEIKGVGEDEVWEVTGDFLGVARWATSLVESCELIEGEAHKPGCVRRVLVYPQAPGEASTFALEKLLEMDALHHRYSYTILGGSTLPGFSLMQDYVSTFKLSSLRLVYPSAEIDQENGTLLHWSFVCRPVSTLSEEETHNIAFSLYQAAVNDLKARLSLSDDRITLIP</sequence>
<evidence type="ECO:0008006" key="2">
    <source>
        <dbReference type="Google" id="ProtNLM"/>
    </source>
</evidence>
<dbReference type="CDD" id="cd07821">
    <property type="entry name" value="PYR_PYL_RCAR_like"/>
    <property type="match status" value="1"/>
</dbReference>
<accession>A0A1C9V3S4</accession>
<evidence type="ECO:0000313" key="1">
    <source>
        <dbReference type="EMBL" id="AOS49627.1"/>
    </source>
</evidence>
<dbReference type="InterPro" id="IPR023393">
    <property type="entry name" value="START-like_dom_sf"/>
</dbReference>
<organism evidence="1">
    <name type="scientific">Pteridium aquilinum</name>
    <name type="common">Bracken fern</name>
    <name type="synonym">Pteris aquilina</name>
    <dbReference type="NCBI Taxonomy" id="32101"/>
    <lineage>
        <taxon>Eukaryota</taxon>
        <taxon>Viridiplantae</taxon>
        <taxon>Streptophyta</taxon>
        <taxon>Embryophyta</taxon>
        <taxon>Tracheophyta</taxon>
        <taxon>Polypodiopsida</taxon>
        <taxon>Polypodiidae</taxon>
        <taxon>Polypodiales</taxon>
        <taxon>Dennstaedtiineae</taxon>
        <taxon>Dennstaedtiaceae</taxon>
        <taxon>Pteridium</taxon>
    </lineage>
</organism>
<proteinExistence type="evidence at transcript level"/>
<protein>
    <recommendedName>
        <fullName evidence="2">Lachrymatory-factor synthase</fullName>
    </recommendedName>
</protein>
<name>A0A1C9V3S4_PTEAQ</name>
<dbReference type="PANTHER" id="PTHR33789">
    <property type="entry name" value="LACHRYMATORY-FACTOR SYNTHASE"/>
    <property type="match status" value="1"/>
</dbReference>
<dbReference type="SUPFAM" id="SSF55961">
    <property type="entry name" value="Bet v1-like"/>
    <property type="match status" value="1"/>
</dbReference>
<dbReference type="Gene3D" id="3.30.530.20">
    <property type="match status" value="1"/>
</dbReference>
<dbReference type="AlphaFoldDB" id="A0A1C9V3S4"/>
<dbReference type="InterPro" id="IPR019587">
    <property type="entry name" value="Polyketide_cyclase/dehydratase"/>
</dbReference>
<dbReference type="InterPro" id="IPR053249">
    <property type="entry name" value="LFS"/>
</dbReference>
<dbReference type="Pfam" id="PF10604">
    <property type="entry name" value="Polyketide_cyc2"/>
    <property type="match status" value="1"/>
</dbReference>
<dbReference type="PANTHER" id="PTHR33789:SF5">
    <property type="entry name" value="BET V I_MAJOR LATEX PROTEIN DOMAIN-CONTAINING PROTEIN"/>
    <property type="match status" value="1"/>
</dbReference>
<reference evidence="1" key="1">
    <citation type="submission" date="2015-09" db="EMBL/GenBank/DDBJ databases">
        <title>Unique and novel enzymes catalyze cyanide release from fern.</title>
        <authorList>
            <person name="Lanfranchi E."/>
            <person name="Winkler M."/>
            <person name="Pavkov-Keller T."/>
            <person name="Diepold M."/>
            <person name="Steiner K."/>
            <person name="Darnhofer B."/>
            <person name="Hartler J."/>
            <person name="Van Den Bergh T."/>
            <person name="Joosten H.J."/>
            <person name="Gruber-Khadjawi M."/>
            <person name="Thallinger G.G."/>
            <person name="Birner-Gruenberger R."/>
            <person name="Gruber K."/>
            <person name="Glieder A."/>
        </authorList>
    </citation>
    <scope>NUCLEOTIDE SEQUENCE</scope>
    <source>
        <tissue evidence="1">Leaves and croziers</tissue>
    </source>
</reference>